<comment type="caution">
    <text evidence="2">The sequence shown here is derived from an EMBL/GenBank/DDBJ whole genome shotgun (WGS) entry which is preliminary data.</text>
</comment>
<feature type="transmembrane region" description="Helical" evidence="1">
    <location>
        <begin position="117"/>
        <end position="134"/>
    </location>
</feature>
<dbReference type="AlphaFoldDB" id="A0A8J7WT55"/>
<evidence type="ECO:0000313" key="2">
    <source>
        <dbReference type="EMBL" id="MBS2965684.1"/>
    </source>
</evidence>
<sequence length="139" mass="14569">MSQSDSAARGLGRKHNLLFWLTPAVAALGGIAYLVAAFAGGRPVLGVVLMAMMLLFAAGLVLAARRSETIRGLMDHRDERLTGIDLRATAAAGLALIVAVLIGAFVELGRGHSGAPYTWLGAIAGVTYIFAVLVQRVRQ</sequence>
<name>A0A8J7WT55_9ACTN</name>
<dbReference type="EMBL" id="JAGSXH010000096">
    <property type="protein sequence ID" value="MBS2965684.1"/>
    <property type="molecule type" value="Genomic_DNA"/>
</dbReference>
<gene>
    <name evidence="2" type="ORF">KGA66_21715</name>
</gene>
<proteinExistence type="predicted"/>
<dbReference type="Proteomes" id="UP000677913">
    <property type="component" value="Unassembled WGS sequence"/>
</dbReference>
<evidence type="ECO:0008006" key="4">
    <source>
        <dbReference type="Google" id="ProtNLM"/>
    </source>
</evidence>
<evidence type="ECO:0000313" key="3">
    <source>
        <dbReference type="Proteomes" id="UP000677913"/>
    </source>
</evidence>
<keyword evidence="1" id="KW-0472">Membrane</keyword>
<dbReference type="RefSeq" id="WP_211470038.1">
    <property type="nucleotide sequence ID" value="NZ_JAGSXH010000096.1"/>
</dbReference>
<keyword evidence="1" id="KW-1133">Transmembrane helix</keyword>
<feature type="transmembrane region" description="Helical" evidence="1">
    <location>
        <begin position="17"/>
        <end position="38"/>
    </location>
</feature>
<evidence type="ECO:0000256" key="1">
    <source>
        <dbReference type="SAM" id="Phobius"/>
    </source>
</evidence>
<organism evidence="2 3">
    <name type="scientific">Actinocrinis puniceicyclus</name>
    <dbReference type="NCBI Taxonomy" id="977794"/>
    <lineage>
        <taxon>Bacteria</taxon>
        <taxon>Bacillati</taxon>
        <taxon>Actinomycetota</taxon>
        <taxon>Actinomycetes</taxon>
        <taxon>Catenulisporales</taxon>
        <taxon>Actinospicaceae</taxon>
        <taxon>Actinocrinis</taxon>
    </lineage>
</organism>
<accession>A0A8J7WT55</accession>
<keyword evidence="1" id="KW-0812">Transmembrane</keyword>
<keyword evidence="3" id="KW-1185">Reference proteome</keyword>
<feature type="transmembrane region" description="Helical" evidence="1">
    <location>
        <begin position="44"/>
        <end position="63"/>
    </location>
</feature>
<feature type="transmembrane region" description="Helical" evidence="1">
    <location>
        <begin position="84"/>
        <end position="105"/>
    </location>
</feature>
<protein>
    <recommendedName>
        <fullName evidence="4">DUF2178 domain-containing protein</fullName>
    </recommendedName>
</protein>
<reference evidence="2" key="1">
    <citation type="submission" date="2021-04" db="EMBL/GenBank/DDBJ databases">
        <title>Genome based classification of Actinospica acidithermotolerans sp. nov., an actinobacterium isolated from an Indonesian hot spring.</title>
        <authorList>
            <person name="Kusuma A.B."/>
            <person name="Putra K.E."/>
            <person name="Nafisah S."/>
            <person name="Loh J."/>
            <person name="Nouioui I."/>
            <person name="Goodfellow M."/>
        </authorList>
    </citation>
    <scope>NUCLEOTIDE SEQUENCE</scope>
    <source>
        <strain evidence="2">DSM 45618</strain>
    </source>
</reference>